<dbReference type="Pfam" id="PF02579">
    <property type="entry name" value="Nitro_FeMo-Co"/>
    <property type="match status" value="1"/>
</dbReference>
<dbReference type="InterPro" id="IPR036105">
    <property type="entry name" value="DiNase_FeMo-co_biosyn_sf"/>
</dbReference>
<dbReference type="SUPFAM" id="SSF53146">
    <property type="entry name" value="Nitrogenase accessory factor-like"/>
    <property type="match status" value="1"/>
</dbReference>
<evidence type="ECO:0000259" key="2">
    <source>
        <dbReference type="Pfam" id="PF02579"/>
    </source>
</evidence>
<gene>
    <name evidence="3" type="ORF">C1O25_08050</name>
</gene>
<name>A0ABX4WBR0_VIBDI</name>
<protein>
    <recommendedName>
        <fullName evidence="2">Dinitrogenase iron-molybdenum cofactor biosynthesis domain-containing protein</fullName>
    </recommendedName>
</protein>
<feature type="domain" description="Dinitrogenase iron-molybdenum cofactor biosynthesis" evidence="2">
    <location>
        <begin position="9"/>
        <end position="91"/>
    </location>
</feature>
<evidence type="ECO:0000313" key="3">
    <source>
        <dbReference type="EMBL" id="PNI01473.1"/>
    </source>
</evidence>
<dbReference type="InterPro" id="IPR033913">
    <property type="entry name" value="MTH1175_dom"/>
</dbReference>
<evidence type="ECO:0000256" key="1">
    <source>
        <dbReference type="ARBA" id="ARBA00023231"/>
    </source>
</evidence>
<proteinExistence type="predicted"/>
<dbReference type="Gene3D" id="3.30.420.130">
    <property type="entry name" value="Dinitrogenase iron-molybdenum cofactor biosynthesis domain"/>
    <property type="match status" value="1"/>
</dbReference>
<keyword evidence="1" id="KW-0535">Nitrogen fixation</keyword>
<keyword evidence="4" id="KW-1185">Reference proteome</keyword>
<sequence length="158" mass="17827">MKYAIPISNDKLCNHYSKAPQFLVFDDVTKQEKTIDLISSEKSKSCGKRTQLLSLLTTHNVNAVIIKNIGEAMLTSLFNQGIKVFTLTRGVDIHALDFSQLVPVEDLSYAKPSVNKRNKVHTCCEGKQTGSAFKWEPKESRLDAKTLRNLRSIHKIHL</sequence>
<dbReference type="RefSeq" id="WP_102968231.1">
    <property type="nucleotide sequence ID" value="NZ_POSM01000008.1"/>
</dbReference>
<accession>A0ABX4WBR0</accession>
<dbReference type="Proteomes" id="UP000236547">
    <property type="component" value="Unassembled WGS sequence"/>
</dbReference>
<evidence type="ECO:0000313" key="4">
    <source>
        <dbReference type="Proteomes" id="UP000236547"/>
    </source>
</evidence>
<dbReference type="CDD" id="cd00851">
    <property type="entry name" value="MTH1175"/>
    <property type="match status" value="1"/>
</dbReference>
<organism evidence="3 4">
    <name type="scientific">Vibrio diazotrophicus</name>
    <dbReference type="NCBI Taxonomy" id="685"/>
    <lineage>
        <taxon>Bacteria</taxon>
        <taxon>Pseudomonadati</taxon>
        <taxon>Pseudomonadota</taxon>
        <taxon>Gammaproteobacteria</taxon>
        <taxon>Vibrionales</taxon>
        <taxon>Vibrionaceae</taxon>
        <taxon>Vibrio</taxon>
    </lineage>
</organism>
<dbReference type="EMBL" id="POSM01000008">
    <property type="protein sequence ID" value="PNI01473.1"/>
    <property type="molecule type" value="Genomic_DNA"/>
</dbReference>
<reference evidence="3 4" key="1">
    <citation type="submission" date="2018-01" db="EMBL/GenBank/DDBJ databases">
        <title>Draft genome sequences of six Vibrio diazotrophicus strains isolated from deep-sea sediments of the Baltic Sea.</title>
        <authorList>
            <person name="Castillo D."/>
            <person name="Vandieken V."/>
            <person name="Chiang O."/>
            <person name="Middelboe M."/>
        </authorList>
    </citation>
    <scope>NUCLEOTIDE SEQUENCE [LARGE SCALE GENOMIC DNA]</scope>
    <source>
        <strain evidence="3 4">65.10M</strain>
    </source>
</reference>
<dbReference type="InterPro" id="IPR003731">
    <property type="entry name" value="Di-Nase_FeMo-co_biosynth"/>
</dbReference>
<comment type="caution">
    <text evidence="3">The sequence shown here is derived from an EMBL/GenBank/DDBJ whole genome shotgun (WGS) entry which is preliminary data.</text>
</comment>